<dbReference type="Pfam" id="PF00071">
    <property type="entry name" value="Ras"/>
    <property type="match status" value="1"/>
</dbReference>
<dbReference type="GO" id="GO:0007165">
    <property type="term" value="P:signal transduction"/>
    <property type="evidence" value="ECO:0007669"/>
    <property type="project" value="InterPro"/>
</dbReference>
<dbReference type="SUPFAM" id="SSF52540">
    <property type="entry name" value="P-loop containing nucleoside triphosphate hydrolases"/>
    <property type="match status" value="1"/>
</dbReference>
<dbReference type="RefSeq" id="XP_004258249.1">
    <property type="nucleotide sequence ID" value="XM_004258201.1"/>
</dbReference>
<dbReference type="EMBL" id="KB206469">
    <property type="protein sequence ID" value="ELP91478.1"/>
    <property type="molecule type" value="Genomic_DNA"/>
</dbReference>
<dbReference type="GeneID" id="14890470"/>
<dbReference type="SMART" id="SM00174">
    <property type="entry name" value="RHO"/>
    <property type="match status" value="1"/>
</dbReference>
<dbReference type="InterPro" id="IPR020849">
    <property type="entry name" value="Small_GTPase_Ras-type"/>
</dbReference>
<organism evidence="4 5">
    <name type="scientific">Entamoeba invadens IP1</name>
    <dbReference type="NCBI Taxonomy" id="370355"/>
    <lineage>
        <taxon>Eukaryota</taxon>
        <taxon>Amoebozoa</taxon>
        <taxon>Evosea</taxon>
        <taxon>Archamoebae</taxon>
        <taxon>Mastigamoebida</taxon>
        <taxon>Entamoebidae</taxon>
        <taxon>Entamoeba</taxon>
    </lineage>
</organism>
<dbReference type="OMA" id="LGPIYQL"/>
<dbReference type="PANTHER" id="PTHR24070">
    <property type="entry name" value="RAS, DI-RAS, AND RHEB FAMILY MEMBERS OF SMALL GTPASE SUPERFAMILY"/>
    <property type="match status" value="1"/>
</dbReference>
<dbReference type="VEuPathDB" id="AmoebaDB:EIN_143880"/>
<dbReference type="GO" id="GO:0003924">
    <property type="term" value="F:GTPase activity"/>
    <property type="evidence" value="ECO:0007669"/>
    <property type="project" value="InterPro"/>
</dbReference>
<dbReference type="PROSITE" id="PS51421">
    <property type="entry name" value="RAS"/>
    <property type="match status" value="1"/>
</dbReference>
<dbReference type="PROSITE" id="PS51419">
    <property type="entry name" value="RAB"/>
    <property type="match status" value="1"/>
</dbReference>
<evidence type="ECO:0000313" key="5">
    <source>
        <dbReference type="Proteomes" id="UP000014680"/>
    </source>
</evidence>
<evidence type="ECO:0000256" key="1">
    <source>
        <dbReference type="ARBA" id="ARBA00010142"/>
    </source>
</evidence>
<gene>
    <name evidence="4" type="ORF">EIN_143880</name>
</gene>
<keyword evidence="3" id="KW-0342">GTP-binding</keyword>
<proteinExistence type="inferred from homology"/>
<dbReference type="OrthoDB" id="63533at2759"/>
<dbReference type="PRINTS" id="PR00449">
    <property type="entry name" value="RASTRNSFRMNG"/>
</dbReference>
<dbReference type="CDD" id="cd00876">
    <property type="entry name" value="Ras"/>
    <property type="match status" value="1"/>
</dbReference>
<dbReference type="InterPro" id="IPR005225">
    <property type="entry name" value="Small_GTP-bd"/>
</dbReference>
<comment type="similarity">
    <text evidence="1">Belongs to the small GTPase superfamily. Rho family.</text>
</comment>
<dbReference type="SMART" id="SM00173">
    <property type="entry name" value="RAS"/>
    <property type="match status" value="1"/>
</dbReference>
<dbReference type="InterPro" id="IPR027417">
    <property type="entry name" value="P-loop_NTPase"/>
</dbReference>
<evidence type="ECO:0000256" key="2">
    <source>
        <dbReference type="ARBA" id="ARBA00022741"/>
    </source>
</evidence>
<dbReference type="Gene3D" id="3.40.50.300">
    <property type="entry name" value="P-loop containing nucleotide triphosphate hydrolases"/>
    <property type="match status" value="1"/>
</dbReference>
<evidence type="ECO:0000256" key="3">
    <source>
        <dbReference type="ARBA" id="ARBA00023134"/>
    </source>
</evidence>
<dbReference type="NCBIfam" id="TIGR00231">
    <property type="entry name" value="small_GTP"/>
    <property type="match status" value="1"/>
</dbReference>
<dbReference type="SMART" id="SM00175">
    <property type="entry name" value="RAB"/>
    <property type="match status" value="1"/>
</dbReference>
<evidence type="ECO:0000313" key="4">
    <source>
        <dbReference type="EMBL" id="ELP91478.1"/>
    </source>
</evidence>
<dbReference type="InterPro" id="IPR001806">
    <property type="entry name" value="Small_GTPase"/>
</dbReference>
<keyword evidence="2" id="KW-0547">Nucleotide-binding</keyword>
<dbReference type="GO" id="GO:0005525">
    <property type="term" value="F:GTP binding"/>
    <property type="evidence" value="ECO:0007669"/>
    <property type="project" value="UniProtKB-KW"/>
</dbReference>
<reference evidence="4 5" key="1">
    <citation type="submission" date="2012-10" db="EMBL/GenBank/DDBJ databases">
        <authorList>
            <person name="Zafar N."/>
            <person name="Inman J."/>
            <person name="Hall N."/>
            <person name="Lorenzi H."/>
            <person name="Caler E."/>
        </authorList>
    </citation>
    <scope>NUCLEOTIDE SEQUENCE [LARGE SCALE GENOMIC DNA]</scope>
    <source>
        <strain evidence="4 5">IP1</strain>
    </source>
</reference>
<dbReference type="Proteomes" id="UP000014680">
    <property type="component" value="Unassembled WGS sequence"/>
</dbReference>
<dbReference type="KEGG" id="eiv:EIN_143880"/>
<dbReference type="FunFam" id="3.40.50.300:FF:001423">
    <property type="entry name" value="Ras family GTPase"/>
    <property type="match status" value="1"/>
</dbReference>
<dbReference type="PROSITE" id="PS51420">
    <property type="entry name" value="RHO"/>
    <property type="match status" value="1"/>
</dbReference>
<accession>A0A0A1UCT1</accession>
<name>A0A0A1UCT1_ENTIV</name>
<protein>
    <submittedName>
        <fullName evidence="4">Ras, putative</fullName>
    </submittedName>
</protein>
<dbReference type="GO" id="GO:0016020">
    <property type="term" value="C:membrane"/>
    <property type="evidence" value="ECO:0007669"/>
    <property type="project" value="InterPro"/>
</dbReference>
<sequence length="196" mass="22543">MIETKILLLGDGGVGKTSIAIRFICDRFIEVYDPTNDDPYTKRVTVDDETYSLELIDVAGSEEYAVYRNDKICISDGFLVVYSITDSSSFDNIKYFIETIYRILDKELCEDIPIVLYGNKCDLELNRDITTEEGKTLAEKLNVLFFEGSAKNNINIEEVIYDLLREIYKQKTEIKNKTKSQNDIHLNTKNKPCIMC</sequence>
<keyword evidence="5" id="KW-1185">Reference proteome</keyword>
<dbReference type="AlphaFoldDB" id="A0A0A1UCT1"/>